<dbReference type="PIRSF" id="PIRSF000887">
    <property type="entry name" value="Pesterase_MJ0037"/>
    <property type="match status" value="1"/>
</dbReference>
<dbReference type="AlphaFoldDB" id="A0A840C4E3"/>
<proteinExistence type="predicted"/>
<name>A0A840C4E3_9HYPH</name>
<dbReference type="Proteomes" id="UP000577362">
    <property type="component" value="Unassembled WGS sequence"/>
</dbReference>
<dbReference type="InterPro" id="IPR026336">
    <property type="entry name" value="PdeM-like"/>
</dbReference>
<gene>
    <name evidence="2" type="ORF">GGR16_002306</name>
</gene>
<dbReference type="EMBL" id="JACIEN010000002">
    <property type="protein sequence ID" value="MBB4017277.1"/>
    <property type="molecule type" value="Genomic_DNA"/>
</dbReference>
<dbReference type="SUPFAM" id="SSF56300">
    <property type="entry name" value="Metallo-dependent phosphatases"/>
    <property type="match status" value="1"/>
</dbReference>
<keyword evidence="3" id="KW-1185">Reference proteome</keyword>
<evidence type="ECO:0000313" key="3">
    <source>
        <dbReference type="Proteomes" id="UP000577362"/>
    </source>
</evidence>
<dbReference type="PANTHER" id="PTHR39323">
    <property type="entry name" value="BLR1149 PROTEIN"/>
    <property type="match status" value="1"/>
</dbReference>
<comment type="caution">
    <text evidence="2">The sequence shown here is derived from an EMBL/GenBank/DDBJ whole genome shotgun (WGS) entry which is preliminary data.</text>
</comment>
<sequence>MNAMGGEAGTAGAAQVLRLGRLDLVADPAGALFVADEGLLVVADLHLEKASSFAGRGVFLPPYDTRATLAAVARLVARYAPRAVVALGDSFHDAGAHGRLDTRDSEALAALQRGRDWLWVTGNHDPQVPRAAGGESAAELRLADVVLRHEPADDGTAEIVGHMHPAAKVRLTGRSVRRRCFAAGARRIVMPALGALTGGLNLRDAAFRPLFPEGVTAHVLGQRLYAIGWPLLLPD</sequence>
<accession>A0A840C4E3</accession>
<dbReference type="GO" id="GO:0016787">
    <property type="term" value="F:hydrolase activity"/>
    <property type="evidence" value="ECO:0007669"/>
    <property type="project" value="InterPro"/>
</dbReference>
<reference evidence="2 3" key="1">
    <citation type="submission" date="2020-08" db="EMBL/GenBank/DDBJ databases">
        <title>Genomic Encyclopedia of Type Strains, Phase IV (KMG-IV): sequencing the most valuable type-strain genomes for metagenomic binning, comparative biology and taxonomic classification.</title>
        <authorList>
            <person name="Goeker M."/>
        </authorList>
    </citation>
    <scope>NUCLEOTIDE SEQUENCE [LARGE SCALE GENOMIC DNA]</scope>
    <source>
        <strain evidence="2 3">DSM 103737</strain>
    </source>
</reference>
<dbReference type="Gene3D" id="3.60.21.10">
    <property type="match status" value="1"/>
</dbReference>
<feature type="domain" description="Calcineurin-like phosphoesterase" evidence="1">
    <location>
        <begin position="40"/>
        <end position="129"/>
    </location>
</feature>
<dbReference type="PANTHER" id="PTHR39323:SF1">
    <property type="entry name" value="BLR1149 PROTEIN"/>
    <property type="match status" value="1"/>
</dbReference>
<dbReference type="Pfam" id="PF00149">
    <property type="entry name" value="Metallophos"/>
    <property type="match status" value="1"/>
</dbReference>
<protein>
    <recommendedName>
        <fullName evidence="1">Calcineurin-like phosphoesterase domain-containing protein</fullName>
    </recommendedName>
</protein>
<dbReference type="InterPro" id="IPR024173">
    <property type="entry name" value="Pesterase_MJ0037-like"/>
</dbReference>
<dbReference type="NCBIfam" id="TIGR04123">
    <property type="entry name" value="P_estr_lig_assc"/>
    <property type="match status" value="1"/>
</dbReference>
<dbReference type="InterPro" id="IPR029052">
    <property type="entry name" value="Metallo-depent_PP-like"/>
</dbReference>
<dbReference type="InterPro" id="IPR004843">
    <property type="entry name" value="Calcineurin-like_PHP"/>
</dbReference>
<organism evidence="2 3">
    <name type="scientific">Chelatococcus caeni</name>
    <dbReference type="NCBI Taxonomy" id="1348468"/>
    <lineage>
        <taxon>Bacteria</taxon>
        <taxon>Pseudomonadati</taxon>
        <taxon>Pseudomonadota</taxon>
        <taxon>Alphaproteobacteria</taxon>
        <taxon>Hyphomicrobiales</taxon>
        <taxon>Chelatococcaceae</taxon>
        <taxon>Chelatococcus</taxon>
    </lineage>
</organism>
<evidence type="ECO:0000313" key="2">
    <source>
        <dbReference type="EMBL" id="MBB4017277.1"/>
    </source>
</evidence>
<evidence type="ECO:0000259" key="1">
    <source>
        <dbReference type="Pfam" id="PF00149"/>
    </source>
</evidence>